<sequence length="47" mass="5439">MQSHHGFNPSLDWANPYLTLNHMVALNTHLIRVSLKASYSFNSWILI</sequence>
<dbReference type="Proteomes" id="UP000251960">
    <property type="component" value="Chromosome 3"/>
</dbReference>
<comment type="caution">
    <text evidence="1">The sequence shown here is derived from an EMBL/GenBank/DDBJ whole genome shotgun (WGS) entry which is preliminary data.</text>
</comment>
<organism evidence="1">
    <name type="scientific">Zea mays</name>
    <name type="common">Maize</name>
    <dbReference type="NCBI Taxonomy" id="4577"/>
    <lineage>
        <taxon>Eukaryota</taxon>
        <taxon>Viridiplantae</taxon>
        <taxon>Streptophyta</taxon>
        <taxon>Embryophyta</taxon>
        <taxon>Tracheophyta</taxon>
        <taxon>Spermatophyta</taxon>
        <taxon>Magnoliopsida</taxon>
        <taxon>Liliopsida</taxon>
        <taxon>Poales</taxon>
        <taxon>Poaceae</taxon>
        <taxon>PACMAD clade</taxon>
        <taxon>Panicoideae</taxon>
        <taxon>Andropogonodae</taxon>
        <taxon>Andropogoneae</taxon>
        <taxon>Tripsacinae</taxon>
        <taxon>Zea</taxon>
    </lineage>
</organism>
<evidence type="ECO:0000313" key="1">
    <source>
        <dbReference type="EMBL" id="PWZ32688.1"/>
    </source>
</evidence>
<name>A0A3L6FIP4_MAIZE</name>
<dbReference type="AlphaFoldDB" id="A0A3L6FIP4"/>
<proteinExistence type="predicted"/>
<accession>A0A3L6FIP4</accession>
<reference evidence="1" key="1">
    <citation type="journal article" date="2018" name="Nat. Genet.">
        <title>Extensive intraspecific gene order and gene structural variations between Mo17 and other maize genomes.</title>
        <authorList>
            <person name="Sun S."/>
            <person name="Zhou Y."/>
            <person name="Chen J."/>
            <person name="Shi J."/>
            <person name="Zhao H."/>
            <person name="Zhao H."/>
            <person name="Song W."/>
            <person name="Zhang M."/>
            <person name="Cui Y."/>
            <person name="Dong X."/>
            <person name="Liu H."/>
            <person name="Ma X."/>
            <person name="Jiao Y."/>
            <person name="Wang B."/>
            <person name="Wei X."/>
            <person name="Stein J.C."/>
            <person name="Glaubitz J.C."/>
            <person name="Lu F."/>
            <person name="Yu G."/>
            <person name="Liang C."/>
            <person name="Fengler K."/>
            <person name="Li B."/>
            <person name="Rafalski A."/>
            <person name="Schnable P.S."/>
            <person name="Ware D.H."/>
            <person name="Buckler E.S."/>
            <person name="Lai J."/>
        </authorList>
    </citation>
    <scope>NUCLEOTIDE SEQUENCE [LARGE SCALE GENOMIC DNA]</scope>
    <source>
        <tissue evidence="1">Seedling</tissue>
    </source>
</reference>
<protein>
    <submittedName>
        <fullName evidence="1">Uncharacterized protein</fullName>
    </submittedName>
</protein>
<dbReference type="EMBL" id="NCVQ01000004">
    <property type="protein sequence ID" value="PWZ32688.1"/>
    <property type="molecule type" value="Genomic_DNA"/>
</dbReference>
<gene>
    <name evidence="1" type="ORF">Zm00014a_004336</name>
</gene>